<dbReference type="Pfam" id="PF25137">
    <property type="entry name" value="ADH_Fe_C"/>
    <property type="match status" value="1"/>
</dbReference>
<dbReference type="Proteomes" id="UP001320766">
    <property type="component" value="Unassembled WGS sequence"/>
</dbReference>
<evidence type="ECO:0000259" key="4">
    <source>
        <dbReference type="Pfam" id="PF00465"/>
    </source>
</evidence>
<evidence type="ECO:0000313" key="6">
    <source>
        <dbReference type="EMBL" id="MCP2349016.1"/>
    </source>
</evidence>
<dbReference type="Gene3D" id="3.40.50.1970">
    <property type="match status" value="1"/>
</dbReference>
<evidence type="ECO:0000256" key="2">
    <source>
        <dbReference type="ARBA" id="ARBA00023002"/>
    </source>
</evidence>
<comment type="caution">
    <text evidence="6">The sequence shown here is derived from an EMBL/GenBank/DDBJ whole genome shotgun (WGS) entry which is preliminary data.</text>
</comment>
<dbReference type="RefSeq" id="WP_253773222.1">
    <property type="nucleotide sequence ID" value="NZ_BAAAVE010000007.1"/>
</dbReference>
<protein>
    <submittedName>
        <fullName evidence="6">Alcohol dehydrogenase class IV</fullName>
    </submittedName>
</protein>
<dbReference type="PANTHER" id="PTHR11496">
    <property type="entry name" value="ALCOHOL DEHYDROGENASE"/>
    <property type="match status" value="1"/>
</dbReference>
<evidence type="ECO:0000256" key="3">
    <source>
        <dbReference type="ARBA" id="ARBA00023027"/>
    </source>
</evidence>
<keyword evidence="7" id="KW-1185">Reference proteome</keyword>
<evidence type="ECO:0000256" key="1">
    <source>
        <dbReference type="ARBA" id="ARBA00007358"/>
    </source>
</evidence>
<comment type="similarity">
    <text evidence="1">Belongs to the iron-containing alcohol dehydrogenase family.</text>
</comment>
<evidence type="ECO:0000259" key="5">
    <source>
        <dbReference type="Pfam" id="PF25137"/>
    </source>
</evidence>
<keyword evidence="2" id="KW-0560">Oxidoreductase</keyword>
<keyword evidence="3" id="KW-0520">NAD</keyword>
<dbReference type="PROSITE" id="PS00913">
    <property type="entry name" value="ADH_IRON_1"/>
    <property type="match status" value="1"/>
</dbReference>
<gene>
    <name evidence="6" type="ORF">HD595_005138</name>
</gene>
<dbReference type="EMBL" id="JAMZEC010000001">
    <property type="protein sequence ID" value="MCP2349016.1"/>
    <property type="molecule type" value="Genomic_DNA"/>
</dbReference>
<proteinExistence type="inferred from homology"/>
<accession>A0ABT1K4T5</accession>
<dbReference type="SUPFAM" id="SSF56796">
    <property type="entry name" value="Dehydroquinate synthase-like"/>
    <property type="match status" value="1"/>
</dbReference>
<dbReference type="CDD" id="cd08551">
    <property type="entry name" value="Fe-ADH"/>
    <property type="match status" value="1"/>
</dbReference>
<dbReference type="InterPro" id="IPR056798">
    <property type="entry name" value="ADH_Fe_C"/>
</dbReference>
<sequence length="376" mass="37420">MTFTITPTGLVHFGEGALRELPGAVAATGRTRAFVVTDPGIGAAGILDRVLALLPGAGVFAEVEPNPSTTTIAAAAGAATAFGDAAIVALGGGSSLDAAKAVALAAANPGVEVAALDYRAPGLNAGLPIVAVPTTAGTGAETNGFGVIEDPAAACKIYLGNGTTQPVTSILDPELTTGLPPRATAATGVDALVHGIESLTARGRNPVSEAYAHHAVRLVHRRLPDAVKDGADLEARGNLLLGSHLAGRALSISGLGLVHGIAHAVTARTGAPHGLALASVLGAVLEFNLPACAEQYADIALDLGLGRADGRAMVEEVREFVARVGARTTLAELGCTPDMAAGLAAVALADPVTANTPRLPGEDELRDLIVGAMEGS</sequence>
<name>A0ABT1K4T5_9ACTN</name>
<dbReference type="InterPro" id="IPR018211">
    <property type="entry name" value="ADH_Fe_CS"/>
</dbReference>
<dbReference type="PANTHER" id="PTHR11496:SF102">
    <property type="entry name" value="ALCOHOL DEHYDROGENASE 4"/>
    <property type="match status" value="1"/>
</dbReference>
<dbReference type="Pfam" id="PF00465">
    <property type="entry name" value="Fe-ADH"/>
    <property type="match status" value="1"/>
</dbReference>
<reference evidence="6 7" key="1">
    <citation type="submission" date="2022-06" db="EMBL/GenBank/DDBJ databases">
        <title>Sequencing the genomes of 1000 actinobacteria strains.</title>
        <authorList>
            <person name="Klenk H.-P."/>
        </authorList>
    </citation>
    <scope>NUCLEOTIDE SEQUENCE [LARGE SCALE GENOMIC DNA]</scope>
    <source>
        <strain evidence="6 7">DSM 44170</strain>
    </source>
</reference>
<evidence type="ECO:0000313" key="7">
    <source>
        <dbReference type="Proteomes" id="UP001320766"/>
    </source>
</evidence>
<dbReference type="InterPro" id="IPR001670">
    <property type="entry name" value="ADH_Fe/GldA"/>
</dbReference>
<feature type="domain" description="Alcohol dehydrogenase iron-type/glycerol dehydrogenase GldA" evidence="4">
    <location>
        <begin position="11"/>
        <end position="173"/>
    </location>
</feature>
<dbReference type="Gene3D" id="1.20.1090.10">
    <property type="entry name" value="Dehydroquinate synthase-like - alpha domain"/>
    <property type="match status" value="1"/>
</dbReference>
<organism evidence="6 7">
    <name type="scientific">Nonomuraea roseoviolacea subsp. carminata</name>
    <dbReference type="NCBI Taxonomy" id="160689"/>
    <lineage>
        <taxon>Bacteria</taxon>
        <taxon>Bacillati</taxon>
        <taxon>Actinomycetota</taxon>
        <taxon>Actinomycetes</taxon>
        <taxon>Streptosporangiales</taxon>
        <taxon>Streptosporangiaceae</taxon>
        <taxon>Nonomuraea</taxon>
    </lineage>
</organism>
<dbReference type="InterPro" id="IPR039697">
    <property type="entry name" value="Alcohol_dehydrogenase_Fe"/>
</dbReference>
<feature type="domain" description="Fe-containing alcohol dehydrogenase-like C-terminal" evidence="5">
    <location>
        <begin position="184"/>
        <end position="369"/>
    </location>
</feature>